<dbReference type="Proteomes" id="UP000436006">
    <property type="component" value="Unassembled WGS sequence"/>
</dbReference>
<dbReference type="InterPro" id="IPR011101">
    <property type="entry name" value="DUF5131"/>
</dbReference>
<comment type="caution">
    <text evidence="1">The sequence shown here is derived from an EMBL/GenBank/DDBJ whole genome shotgun (WGS) entry which is preliminary data.</text>
</comment>
<dbReference type="Pfam" id="PF07505">
    <property type="entry name" value="DUF5131"/>
    <property type="match status" value="1"/>
</dbReference>
<dbReference type="AlphaFoldDB" id="A0A7K1SIM0"/>
<accession>A0A7K1SIM0</accession>
<name>A0A7K1SIM0_9BACT</name>
<dbReference type="EMBL" id="WPIN01000012">
    <property type="protein sequence ID" value="MVM33623.1"/>
    <property type="molecule type" value="Genomic_DNA"/>
</dbReference>
<gene>
    <name evidence="1" type="ORF">GO755_26530</name>
</gene>
<dbReference type="RefSeq" id="WP_157588341.1">
    <property type="nucleotide sequence ID" value="NZ_WPIN01000012.1"/>
</dbReference>
<protein>
    <submittedName>
        <fullName evidence="1">DUF5131 family protein</fullName>
    </submittedName>
</protein>
<organism evidence="1 2">
    <name type="scientific">Spirosoma arboris</name>
    <dbReference type="NCBI Taxonomy" id="2682092"/>
    <lineage>
        <taxon>Bacteria</taxon>
        <taxon>Pseudomonadati</taxon>
        <taxon>Bacteroidota</taxon>
        <taxon>Cytophagia</taxon>
        <taxon>Cytophagales</taxon>
        <taxon>Cytophagaceae</taxon>
        <taxon>Spirosoma</taxon>
    </lineage>
</organism>
<keyword evidence="2" id="KW-1185">Reference proteome</keyword>
<proteinExistence type="predicted"/>
<sequence>MAKDSKIEWTHHTANLWWGCEEVHEGCDNCYAKAWAKRYQPVPIWGKETPRMEIKGVWKAFEKYQRLAEAAGEVHRVFVGSMMDIAEKPMFLINRLGVQAIDVNDNSPIDNTHIRQRYFNEVIPSTPNLLHLLLTKRPSNFNKIIPERWKTSPPANVMFGTSIVKRSQLVTLLKQLKRVNGKRFLSLEPQLENIPNIDLNGIHWVIQGGESGPGKRPFDTDWARSMKYQCQVQQVPYFFKQVDKIQSIPDDLHIRQFPVLA</sequence>
<reference evidence="1 2" key="1">
    <citation type="submission" date="2019-12" db="EMBL/GenBank/DDBJ databases">
        <title>Spirosoma sp. HMF4905 genome sequencing and assembly.</title>
        <authorList>
            <person name="Kang H."/>
            <person name="Cha I."/>
            <person name="Kim H."/>
            <person name="Joh K."/>
        </authorList>
    </citation>
    <scope>NUCLEOTIDE SEQUENCE [LARGE SCALE GENOMIC DNA]</scope>
    <source>
        <strain evidence="1 2">HMF4905</strain>
    </source>
</reference>
<evidence type="ECO:0000313" key="2">
    <source>
        <dbReference type="Proteomes" id="UP000436006"/>
    </source>
</evidence>
<evidence type="ECO:0000313" key="1">
    <source>
        <dbReference type="EMBL" id="MVM33623.1"/>
    </source>
</evidence>